<protein>
    <recommendedName>
        <fullName evidence="3">histidine kinase</fullName>
        <ecNumber evidence="3">2.7.13.3</ecNumber>
    </recommendedName>
</protein>
<dbReference type="PROSITE" id="PS50885">
    <property type="entry name" value="HAMP"/>
    <property type="match status" value="1"/>
</dbReference>
<dbReference type="PROSITE" id="PS50109">
    <property type="entry name" value="HIS_KIN"/>
    <property type="match status" value="1"/>
</dbReference>
<keyword evidence="6 11" id="KW-0418">Kinase</keyword>
<dbReference type="SUPFAM" id="SSF47384">
    <property type="entry name" value="Homodimeric domain of signal transducing histidine kinase"/>
    <property type="match status" value="1"/>
</dbReference>
<keyword evidence="7" id="KW-0902">Two-component regulatory system</keyword>
<comment type="subcellular location">
    <subcellularLocation>
        <location evidence="2">Membrane</location>
    </subcellularLocation>
</comment>
<evidence type="ECO:0000256" key="3">
    <source>
        <dbReference type="ARBA" id="ARBA00012438"/>
    </source>
</evidence>
<name>K7R3G8_THEOS</name>
<dbReference type="InterPro" id="IPR005467">
    <property type="entry name" value="His_kinase_dom"/>
</dbReference>
<proteinExistence type="predicted"/>
<evidence type="ECO:0000256" key="4">
    <source>
        <dbReference type="ARBA" id="ARBA00022553"/>
    </source>
</evidence>
<dbReference type="PANTHER" id="PTHR43711">
    <property type="entry name" value="TWO-COMPONENT HISTIDINE KINASE"/>
    <property type="match status" value="1"/>
</dbReference>
<dbReference type="eggNOG" id="COG2205">
    <property type="taxonomic scope" value="Bacteria"/>
</dbReference>
<dbReference type="Gene3D" id="1.10.287.130">
    <property type="match status" value="1"/>
</dbReference>
<dbReference type="AlphaFoldDB" id="K7R3G8"/>
<dbReference type="InterPro" id="IPR003661">
    <property type="entry name" value="HisK_dim/P_dom"/>
</dbReference>
<evidence type="ECO:0000256" key="2">
    <source>
        <dbReference type="ARBA" id="ARBA00004370"/>
    </source>
</evidence>
<evidence type="ECO:0000259" key="10">
    <source>
        <dbReference type="PROSITE" id="PS50885"/>
    </source>
</evidence>
<dbReference type="InterPro" id="IPR003660">
    <property type="entry name" value="HAMP_dom"/>
</dbReference>
<dbReference type="OrthoDB" id="9796330at2"/>
<dbReference type="PRINTS" id="PR00344">
    <property type="entry name" value="BCTRLSENSOR"/>
</dbReference>
<dbReference type="EMBL" id="CP003249">
    <property type="protein sequence ID" value="AFV75449.1"/>
    <property type="molecule type" value="Genomic_DNA"/>
</dbReference>
<evidence type="ECO:0000256" key="1">
    <source>
        <dbReference type="ARBA" id="ARBA00000085"/>
    </source>
</evidence>
<comment type="catalytic activity">
    <reaction evidence="1">
        <text>ATP + protein L-histidine = ADP + protein N-phospho-L-histidine.</text>
        <dbReference type="EC" id="2.7.13.3"/>
    </reaction>
</comment>
<evidence type="ECO:0000256" key="7">
    <source>
        <dbReference type="ARBA" id="ARBA00023012"/>
    </source>
</evidence>
<evidence type="ECO:0000256" key="5">
    <source>
        <dbReference type="ARBA" id="ARBA00022679"/>
    </source>
</evidence>
<dbReference type="InterPro" id="IPR036097">
    <property type="entry name" value="HisK_dim/P_sf"/>
</dbReference>
<dbReference type="KEGG" id="tos:Theos_0374"/>
<gene>
    <name evidence="11" type="ORF">Theos_0374</name>
</gene>
<evidence type="ECO:0000313" key="12">
    <source>
        <dbReference type="Proteomes" id="UP000000211"/>
    </source>
</evidence>
<dbReference type="InterPro" id="IPR036890">
    <property type="entry name" value="HATPase_C_sf"/>
</dbReference>
<dbReference type="SMART" id="SM00387">
    <property type="entry name" value="HATPase_c"/>
    <property type="match status" value="1"/>
</dbReference>
<dbReference type="PATRIC" id="fig|751945.3.peg.364"/>
<dbReference type="GO" id="GO:0016020">
    <property type="term" value="C:membrane"/>
    <property type="evidence" value="ECO:0007669"/>
    <property type="project" value="UniProtKB-SubCell"/>
</dbReference>
<dbReference type="InterPro" id="IPR050736">
    <property type="entry name" value="Sensor_HK_Regulatory"/>
</dbReference>
<evidence type="ECO:0000256" key="6">
    <source>
        <dbReference type="ARBA" id="ARBA00022777"/>
    </source>
</evidence>
<dbReference type="RefSeq" id="WP_016328646.1">
    <property type="nucleotide sequence ID" value="NC_019386.1"/>
</dbReference>
<keyword evidence="12" id="KW-1185">Reference proteome</keyword>
<dbReference type="CDD" id="cd00075">
    <property type="entry name" value="HATPase"/>
    <property type="match status" value="1"/>
</dbReference>
<keyword evidence="8" id="KW-0472">Membrane</keyword>
<dbReference type="PANTHER" id="PTHR43711:SF1">
    <property type="entry name" value="HISTIDINE KINASE 1"/>
    <property type="match status" value="1"/>
</dbReference>
<dbReference type="SUPFAM" id="SSF55874">
    <property type="entry name" value="ATPase domain of HSP90 chaperone/DNA topoisomerase II/histidine kinase"/>
    <property type="match status" value="1"/>
</dbReference>
<feature type="domain" description="HAMP" evidence="10">
    <location>
        <begin position="194"/>
        <end position="252"/>
    </location>
</feature>
<dbReference type="GO" id="GO:0000155">
    <property type="term" value="F:phosphorelay sensor kinase activity"/>
    <property type="evidence" value="ECO:0007669"/>
    <property type="project" value="InterPro"/>
</dbReference>
<dbReference type="Gene3D" id="6.10.340.10">
    <property type="match status" value="1"/>
</dbReference>
<feature type="domain" description="Histidine kinase" evidence="9">
    <location>
        <begin position="260"/>
        <end position="469"/>
    </location>
</feature>
<dbReference type="Gene3D" id="3.30.565.10">
    <property type="entry name" value="Histidine kinase-like ATPase, C-terminal domain"/>
    <property type="match status" value="1"/>
</dbReference>
<dbReference type="SMART" id="SM00304">
    <property type="entry name" value="HAMP"/>
    <property type="match status" value="1"/>
</dbReference>
<dbReference type="Pfam" id="PF02518">
    <property type="entry name" value="HATPase_c"/>
    <property type="match status" value="1"/>
</dbReference>
<keyword evidence="5" id="KW-0808">Transferase</keyword>
<dbReference type="Pfam" id="PF00512">
    <property type="entry name" value="HisKA"/>
    <property type="match status" value="1"/>
</dbReference>
<dbReference type="EC" id="2.7.13.3" evidence="3"/>
<dbReference type="HOGENOM" id="CLU_000445_89_6_0"/>
<evidence type="ECO:0000259" key="9">
    <source>
        <dbReference type="PROSITE" id="PS50109"/>
    </source>
</evidence>
<evidence type="ECO:0000256" key="8">
    <source>
        <dbReference type="ARBA" id="ARBA00023136"/>
    </source>
</evidence>
<evidence type="ECO:0000313" key="11">
    <source>
        <dbReference type="EMBL" id="AFV75449.1"/>
    </source>
</evidence>
<sequence length="475" mass="51873">MTLRARIALLTTGLLLVALLVLGVVLHGLLGNFLLGSLKRDLVEASAQVARLVDLGGQALLEAGLPADLYAEIQLVLEEDPALLAREGGISLQKSPALGVHRLLVDEKAYKTLLETGEVWTEVALPREGPPLVLLVYGRKVEVRVGGTPWKGLLLVGRPVEGVRATLAQFARLYAATALLVLLLVFLLLRPLLARALEPLEWVAAKARTLVGPEGALPRRIEPLPEPLVQDEVGSLVRALNGMLLRLQKALEAQVRFLQDASHELRTPLTAILGHVGYLLRRTPLTEAQRESLEVVKREAERMGKLVSDLLELSQTGSWRLEPAPLRLLDLLEEAQEEFSKSFEGEIRVEASPDLWVLGDRDRLHQVFANLLSNALKAGAKTVWLRAFGVEGRVVVRVEDDGEGIPEEHLPHLFERFYRVDKARDRARGGSGLGLAIVKAILEAHGGEIWVESEVGKGTAFSFTLPSAAPLPPPP</sequence>
<organism evidence="11 12">
    <name type="scientific">Thermus oshimai JL-2</name>
    <dbReference type="NCBI Taxonomy" id="751945"/>
    <lineage>
        <taxon>Bacteria</taxon>
        <taxon>Thermotogati</taxon>
        <taxon>Deinococcota</taxon>
        <taxon>Deinococci</taxon>
        <taxon>Thermales</taxon>
        <taxon>Thermaceae</taxon>
        <taxon>Thermus</taxon>
    </lineage>
</organism>
<dbReference type="Proteomes" id="UP000000211">
    <property type="component" value="Chromosome"/>
</dbReference>
<dbReference type="SMART" id="SM00388">
    <property type="entry name" value="HisKA"/>
    <property type="match status" value="1"/>
</dbReference>
<keyword evidence="4" id="KW-0597">Phosphoprotein</keyword>
<dbReference type="FunFam" id="3.30.565.10:FF:000006">
    <property type="entry name" value="Sensor histidine kinase WalK"/>
    <property type="match status" value="1"/>
</dbReference>
<dbReference type="InterPro" id="IPR004358">
    <property type="entry name" value="Sig_transdc_His_kin-like_C"/>
</dbReference>
<reference evidence="11 12" key="1">
    <citation type="journal article" date="2013" name="Genome Announc.">
        <title>Whole Genome Sequencing of Thermus oshimai JL-2 and Thermus thermophilus JL-18, Incomplete Denitrifiers from the United States Great Basin.</title>
        <authorList>
            <person name="Murugapiran S.K."/>
            <person name="Huntemann M."/>
            <person name="Wei C.L."/>
            <person name="Han J."/>
            <person name="Detter J.C."/>
            <person name="Han C.S."/>
            <person name="Erkkila T.H."/>
            <person name="Teshima H."/>
            <person name="Chen A."/>
            <person name="Kyrpides N."/>
            <person name="Mavrommatis K."/>
            <person name="Markowitz V."/>
            <person name="Szeto E."/>
            <person name="Ivanova N."/>
            <person name="Pagani I."/>
            <person name="Lam J."/>
            <person name="McDonald A.I."/>
            <person name="Dodsworth J.A."/>
            <person name="Pati A."/>
            <person name="Goodwin L."/>
            <person name="Peters L."/>
            <person name="Pitluck S."/>
            <person name="Woyke T."/>
            <person name="Hedlund B.P."/>
        </authorList>
    </citation>
    <scope>NUCLEOTIDE SEQUENCE</scope>
    <source>
        <strain evidence="11 12">JL-2</strain>
    </source>
</reference>
<accession>K7R3G8</accession>
<dbReference type="STRING" id="751945.Theos_0374"/>
<dbReference type="InterPro" id="IPR003594">
    <property type="entry name" value="HATPase_dom"/>
</dbReference>
<dbReference type="CDD" id="cd00082">
    <property type="entry name" value="HisKA"/>
    <property type="match status" value="1"/>
</dbReference>
<dbReference type="FunFam" id="1.10.287.130:FF:000001">
    <property type="entry name" value="Two-component sensor histidine kinase"/>
    <property type="match status" value="1"/>
</dbReference>